<dbReference type="KEGG" id="vg:6965829"/>
<name>B6D5X4_9ABAC</name>
<protein>
    <submittedName>
        <fullName evidence="1">Uncharacterized protein</fullName>
    </submittedName>
</protein>
<proteinExistence type="predicted"/>
<keyword evidence="2" id="KW-1185">Reference proteome</keyword>
<sequence length="152" mass="17596">MFSHAAIRRAARFCHDVDVKNRAVLVKFVDNLSEESSSTDVRTLLERLLLAFDCSVVYSVIEQVKAIVWALVRTAYARNSNLLSLNRGHNVHLKYASALMPTVARPELLFEYTRRLYRRHCVYELVADSITWDELINLLCDLNQMFSKYAIQ</sequence>
<evidence type="ECO:0000313" key="2">
    <source>
        <dbReference type="Proteomes" id="UP000204251"/>
    </source>
</evidence>
<dbReference type="Proteomes" id="UP000204251">
    <property type="component" value="Segment"/>
</dbReference>
<reference evidence="1 2" key="1">
    <citation type="submission" date="2008-06" db="EMBL/GenBank/DDBJ databases">
        <title>Complete nucleotide sequence analysis of the Agrotis ipsilon multiple nucleopolyhedrovirus.</title>
        <authorList>
            <person name="Harrison R.L."/>
        </authorList>
    </citation>
    <scope>NUCLEOTIDE SEQUENCE [LARGE SCALE GENOMIC DNA]</scope>
    <source>
        <strain evidence="1 2">Illinois</strain>
    </source>
</reference>
<dbReference type="GeneID" id="6965829"/>
<evidence type="ECO:0000313" key="1">
    <source>
        <dbReference type="EMBL" id="ACI28762.1"/>
    </source>
</evidence>
<dbReference type="OrthoDB" id="20785at10239"/>
<accession>B6D5X4</accession>
<dbReference type="EMBL" id="EU839994">
    <property type="protein sequence ID" value="ACI28762.1"/>
    <property type="molecule type" value="Genomic_DNA"/>
</dbReference>
<organism evidence="1 2">
    <name type="scientific">Agrotis ipsilon multiple nucleopolyhedrovirus</name>
    <dbReference type="NCBI Taxonomy" id="208013"/>
    <lineage>
        <taxon>Viruses</taxon>
        <taxon>Viruses incertae sedis</taxon>
        <taxon>Naldaviricetes</taxon>
        <taxon>Lefavirales</taxon>
        <taxon>Baculoviridae</taxon>
        <taxon>Alphabaculovirus</taxon>
        <taxon>Alphabaculovirus agipsilonis</taxon>
    </lineage>
</organism>
<dbReference type="RefSeq" id="YP_002268090.1">
    <property type="nucleotide sequence ID" value="NC_011345.1"/>
</dbReference>